<dbReference type="AlphaFoldDB" id="A0A1H5SXA2"/>
<protein>
    <submittedName>
        <fullName evidence="3">2-octaprenylphenol hydroxylase</fullName>
    </submittedName>
</protein>
<dbReference type="CDD" id="cd05121">
    <property type="entry name" value="ABC1_ADCK3-like"/>
    <property type="match status" value="1"/>
</dbReference>
<dbReference type="SUPFAM" id="SSF56112">
    <property type="entry name" value="Protein kinase-like (PK-like)"/>
    <property type="match status" value="1"/>
</dbReference>
<dbReference type="InterPro" id="IPR050154">
    <property type="entry name" value="UbiB_kinase"/>
</dbReference>
<dbReference type="OrthoDB" id="9795390at2"/>
<comment type="similarity">
    <text evidence="1">Belongs to the protein kinase superfamily. ADCK protein kinase family.</text>
</comment>
<reference evidence="3 4" key="1">
    <citation type="submission" date="2016-10" db="EMBL/GenBank/DDBJ databases">
        <authorList>
            <person name="de Groot N.N."/>
        </authorList>
    </citation>
    <scope>NUCLEOTIDE SEQUENCE [LARGE SCALE GENOMIC DNA]</scope>
    <source>
        <strain evidence="3 4">CGMCC 4.2023</strain>
    </source>
</reference>
<evidence type="ECO:0000259" key="2">
    <source>
        <dbReference type="Pfam" id="PF03109"/>
    </source>
</evidence>
<sequence length="503" mass="54765">MAPVIRNRLRTVTSVLGDLVVHESRRSARAHPDAERRRAVAVREALERLGPFYIKMGQMLATRPDLASPALTAELENLHDKVEAMPFHLLEPQLERDLGPDWKLRFDDIDTIRPLGTASVAQVHRVTLADGRPGVVKIQRPGIRESVAADMALMRKAARLLGRAAPRFSAVIDLEAMLGSLFDAMEPELDFTGEAANMDRARDAIASYGTLRVPKVLHATPRVLVQSLAGGESIRTVDRDAIPARRREEICKDLLRFMYRGYFVDRFFHADPHPGNVFVSEDGRATLIDWGMVGRIDKRTSMHLALVLMAIARNDGHSLASTWTAMGHATPWADMAGFASDMAALTPRLAGASLQELNFGAALTSVLEKASRRGIASAPSTSLLGKSFGNLEGSVRHLYPDIVVGDVFRKEVNGILRHMISEQVSGEQMAANLTELLLGGTSVLEQWRAAAGDAARRDLTLRVHGTRLPRGRGGGASPSTQTLLALAAAAYLLGRRARPGNCG</sequence>
<dbReference type="InterPro" id="IPR011009">
    <property type="entry name" value="Kinase-like_dom_sf"/>
</dbReference>
<evidence type="ECO:0000256" key="1">
    <source>
        <dbReference type="ARBA" id="ARBA00009670"/>
    </source>
</evidence>
<dbReference type="InterPro" id="IPR004147">
    <property type="entry name" value="ABC1_dom"/>
</dbReference>
<keyword evidence="4" id="KW-1185">Reference proteome</keyword>
<dbReference type="Pfam" id="PF03109">
    <property type="entry name" value="ABC1"/>
    <property type="match status" value="1"/>
</dbReference>
<feature type="domain" description="ABC1 atypical kinase-like" evidence="2">
    <location>
        <begin position="78"/>
        <end position="319"/>
    </location>
</feature>
<evidence type="ECO:0000313" key="4">
    <source>
        <dbReference type="Proteomes" id="UP000236754"/>
    </source>
</evidence>
<organism evidence="3 4">
    <name type="scientific">Actinacidiphila yanglinensis</name>
    <dbReference type="NCBI Taxonomy" id="310779"/>
    <lineage>
        <taxon>Bacteria</taxon>
        <taxon>Bacillati</taxon>
        <taxon>Actinomycetota</taxon>
        <taxon>Actinomycetes</taxon>
        <taxon>Kitasatosporales</taxon>
        <taxon>Streptomycetaceae</taxon>
        <taxon>Actinacidiphila</taxon>
    </lineage>
</organism>
<accession>A0A1H5SXA2</accession>
<dbReference type="Proteomes" id="UP000236754">
    <property type="component" value="Unassembled WGS sequence"/>
</dbReference>
<evidence type="ECO:0000313" key="3">
    <source>
        <dbReference type="EMBL" id="SEF54481.1"/>
    </source>
</evidence>
<dbReference type="PANTHER" id="PTHR10566">
    <property type="entry name" value="CHAPERONE-ACTIVITY OF BC1 COMPLEX CABC1 -RELATED"/>
    <property type="match status" value="1"/>
</dbReference>
<dbReference type="PANTHER" id="PTHR10566:SF113">
    <property type="entry name" value="PROTEIN ACTIVITY OF BC1 COMPLEX KINASE 7, CHLOROPLASTIC"/>
    <property type="match status" value="1"/>
</dbReference>
<proteinExistence type="inferred from homology"/>
<gene>
    <name evidence="3" type="ORF">SAMN05216223_101290</name>
</gene>
<name>A0A1H5SXA2_9ACTN</name>
<dbReference type="EMBL" id="FNVU01000001">
    <property type="protein sequence ID" value="SEF54481.1"/>
    <property type="molecule type" value="Genomic_DNA"/>
</dbReference>